<dbReference type="Gene3D" id="3.40.1440.10">
    <property type="entry name" value="GIY-YIG endonuclease"/>
    <property type="match status" value="1"/>
</dbReference>
<comment type="caution">
    <text evidence="3">The sequence shown here is derived from an EMBL/GenBank/DDBJ whole genome shotgun (WGS) entry which is preliminary data.</text>
</comment>
<organism evidence="3 4">
    <name type="scientific">Shewanella ulleungensis</name>
    <dbReference type="NCBI Taxonomy" id="2282699"/>
    <lineage>
        <taxon>Bacteria</taxon>
        <taxon>Pseudomonadati</taxon>
        <taxon>Pseudomonadota</taxon>
        <taxon>Gammaproteobacteria</taxon>
        <taxon>Alteromonadales</taxon>
        <taxon>Shewanellaceae</taxon>
        <taxon>Shewanella</taxon>
    </lineage>
</organism>
<dbReference type="SUPFAM" id="SSF82771">
    <property type="entry name" value="GIY-YIG endonuclease"/>
    <property type="match status" value="1"/>
</dbReference>
<dbReference type="Pfam" id="PF01541">
    <property type="entry name" value="GIY-YIG"/>
    <property type="match status" value="1"/>
</dbReference>
<evidence type="ECO:0000256" key="1">
    <source>
        <dbReference type="ARBA" id="ARBA00007435"/>
    </source>
</evidence>
<evidence type="ECO:0000313" key="3">
    <source>
        <dbReference type="EMBL" id="GGP89954.1"/>
    </source>
</evidence>
<dbReference type="PANTHER" id="PTHR34477:SF5">
    <property type="entry name" value="BSL5627 PROTEIN"/>
    <property type="match status" value="1"/>
</dbReference>
<dbReference type="InterPro" id="IPR000305">
    <property type="entry name" value="GIY-YIG_endonuc"/>
</dbReference>
<keyword evidence="3" id="KW-0540">Nuclease</keyword>
<protein>
    <submittedName>
        <fullName evidence="3">Endonuclease</fullName>
    </submittedName>
</protein>
<dbReference type="InterPro" id="IPR050190">
    <property type="entry name" value="UPF0213_domain"/>
</dbReference>
<dbReference type="SMART" id="SM00465">
    <property type="entry name" value="GIYc"/>
    <property type="match status" value="1"/>
</dbReference>
<gene>
    <name evidence="3" type="ORF">GCM10009410_24950</name>
</gene>
<proteinExistence type="inferred from homology"/>
<feature type="domain" description="GIY-YIG" evidence="2">
    <location>
        <begin position="3"/>
        <end position="79"/>
    </location>
</feature>
<keyword evidence="3" id="KW-0378">Hydrolase</keyword>
<dbReference type="PANTHER" id="PTHR34477">
    <property type="entry name" value="UPF0213 PROTEIN YHBQ"/>
    <property type="match status" value="1"/>
</dbReference>
<keyword evidence="3" id="KW-0255">Endonuclease</keyword>
<accession>A0ABQ2QRF4</accession>
<dbReference type="EMBL" id="BMQW01000006">
    <property type="protein sequence ID" value="GGP89954.1"/>
    <property type="molecule type" value="Genomic_DNA"/>
</dbReference>
<dbReference type="PROSITE" id="PS50164">
    <property type="entry name" value="GIY_YIG"/>
    <property type="match status" value="1"/>
</dbReference>
<evidence type="ECO:0000313" key="4">
    <source>
        <dbReference type="Proteomes" id="UP000654004"/>
    </source>
</evidence>
<dbReference type="InterPro" id="IPR035901">
    <property type="entry name" value="GIY-YIG_endonuc_sf"/>
</dbReference>
<reference evidence="4" key="1">
    <citation type="journal article" date="2019" name="Int. J. Syst. Evol. Microbiol.">
        <title>The Global Catalogue of Microorganisms (GCM) 10K type strain sequencing project: providing services to taxonomists for standard genome sequencing and annotation.</title>
        <authorList>
            <consortium name="The Broad Institute Genomics Platform"/>
            <consortium name="The Broad Institute Genome Sequencing Center for Infectious Disease"/>
            <person name="Wu L."/>
            <person name="Ma J."/>
        </authorList>
    </citation>
    <scope>NUCLEOTIDE SEQUENCE [LARGE SCALE GENOMIC DNA]</scope>
    <source>
        <strain evidence="4">JCM 32305</strain>
    </source>
</reference>
<dbReference type="GO" id="GO:0004519">
    <property type="term" value="F:endonuclease activity"/>
    <property type="evidence" value="ECO:0007669"/>
    <property type="project" value="UniProtKB-KW"/>
</dbReference>
<evidence type="ECO:0000259" key="2">
    <source>
        <dbReference type="PROSITE" id="PS50164"/>
    </source>
</evidence>
<name>A0ABQ2QRF4_9GAMM</name>
<comment type="similarity">
    <text evidence="1">Belongs to the UPF0213 family.</text>
</comment>
<dbReference type="CDD" id="cd10448">
    <property type="entry name" value="GIY-YIG_unchar_3"/>
    <property type="match status" value="1"/>
</dbReference>
<dbReference type="RefSeq" id="WP_188956722.1">
    <property type="nucleotide sequence ID" value="NZ_BMQW01000006.1"/>
</dbReference>
<keyword evidence="4" id="KW-1185">Reference proteome</keyword>
<dbReference type="Proteomes" id="UP000654004">
    <property type="component" value="Unassembled WGS sequence"/>
</dbReference>
<sequence length="93" mass="11400">MNKQSYIYIMANRPNGTLYIGVTSDLIRRNWEHKKGLSDGFTKEHSIKMLVYYEVFDDIYNAITREKQLKNWKREWKIKLIEKFNPRWEDLEI</sequence>